<comment type="similarity">
    <text evidence="1">Belongs to the short-chain dehydrogenases/reductases (SDR) family.</text>
</comment>
<dbReference type="EMBL" id="CP092471">
    <property type="protein sequence ID" value="UVI39016.1"/>
    <property type="molecule type" value="Genomic_DNA"/>
</dbReference>
<protein>
    <submittedName>
        <fullName evidence="3">SDR family NAD(P)-dependent oxidoreductase</fullName>
    </submittedName>
</protein>
<keyword evidence="2" id="KW-0560">Oxidoreductase</keyword>
<proteinExistence type="inferred from homology"/>
<organism evidence="3 4">
    <name type="scientific">Qipengyuania spongiae</name>
    <dbReference type="NCBI Taxonomy" id="2909673"/>
    <lineage>
        <taxon>Bacteria</taxon>
        <taxon>Pseudomonadati</taxon>
        <taxon>Pseudomonadota</taxon>
        <taxon>Alphaproteobacteria</taxon>
        <taxon>Sphingomonadales</taxon>
        <taxon>Erythrobacteraceae</taxon>
        <taxon>Qipengyuania</taxon>
    </lineage>
</organism>
<dbReference type="PRINTS" id="PR00081">
    <property type="entry name" value="GDHRDH"/>
</dbReference>
<gene>
    <name evidence="3" type="ORF">L1F33_12360</name>
</gene>
<dbReference type="SUPFAM" id="SSF51735">
    <property type="entry name" value="NAD(P)-binding Rossmann-fold domains"/>
    <property type="match status" value="1"/>
</dbReference>
<evidence type="ECO:0000313" key="4">
    <source>
        <dbReference type="Proteomes" id="UP001065265"/>
    </source>
</evidence>
<dbReference type="RefSeq" id="WP_265558198.1">
    <property type="nucleotide sequence ID" value="NZ_CP092471.1"/>
</dbReference>
<sequence>MAEANKPLAGKTALVTGASKGIGAATAKALAEAGAHVILTARDVSALEAVEDAIHDAGGNSTIAPVDLMETDGIVRLATAVASRWDALDILVIAAAYLPTLTPVSQIDGKQFAQAITVNLLATQGLLAAFDPLLKRSPDGARVIGLTSSVGETPRAYWSAYASTKAAFDNLLESYGQEVEKVSKTRVAIVDPGATRTAMRAKAYPGEDPKTVKPPEAVAERIVALATEGFATSHRERVEADG</sequence>
<name>A0ABY5T116_9SPHN</name>
<keyword evidence="4" id="KW-1185">Reference proteome</keyword>
<evidence type="ECO:0000313" key="3">
    <source>
        <dbReference type="EMBL" id="UVI39016.1"/>
    </source>
</evidence>
<dbReference type="Gene3D" id="3.40.50.720">
    <property type="entry name" value="NAD(P)-binding Rossmann-like Domain"/>
    <property type="match status" value="1"/>
</dbReference>
<dbReference type="InterPro" id="IPR002347">
    <property type="entry name" value="SDR_fam"/>
</dbReference>
<dbReference type="Proteomes" id="UP001065265">
    <property type="component" value="Chromosome"/>
</dbReference>
<evidence type="ECO:0000256" key="1">
    <source>
        <dbReference type="ARBA" id="ARBA00006484"/>
    </source>
</evidence>
<reference evidence="3" key="1">
    <citation type="submission" date="2022-02" db="EMBL/GenBank/DDBJ databases">
        <title>Qipengyuania spongiae sp. nov., isolated from marine sponge.</title>
        <authorList>
            <person name="Li Z."/>
            <person name="Zhang M."/>
        </authorList>
    </citation>
    <scope>NUCLEOTIDE SEQUENCE</scope>
    <source>
        <strain evidence="3">PHS-Z21</strain>
    </source>
</reference>
<dbReference type="InterPro" id="IPR036291">
    <property type="entry name" value="NAD(P)-bd_dom_sf"/>
</dbReference>
<dbReference type="Pfam" id="PF00106">
    <property type="entry name" value="adh_short"/>
    <property type="match status" value="1"/>
</dbReference>
<dbReference type="PANTHER" id="PTHR42901:SF1">
    <property type="entry name" value="ALCOHOL DEHYDROGENASE"/>
    <property type="match status" value="1"/>
</dbReference>
<evidence type="ECO:0000256" key="2">
    <source>
        <dbReference type="ARBA" id="ARBA00023002"/>
    </source>
</evidence>
<accession>A0ABY5T116</accession>
<dbReference type="PANTHER" id="PTHR42901">
    <property type="entry name" value="ALCOHOL DEHYDROGENASE"/>
    <property type="match status" value="1"/>
</dbReference>